<feature type="compositionally biased region" description="Gly residues" evidence="1">
    <location>
        <begin position="187"/>
        <end position="197"/>
    </location>
</feature>
<dbReference type="SMART" id="SM00858">
    <property type="entry name" value="SAF"/>
    <property type="match status" value="1"/>
</dbReference>
<sequence>MPDRTPSTRPSAPRRDAGRPDRPSPRRLARRLRTLSWRLRYVLAAACCGIAAALVVQALRPEPPPTVDVVVPAHPLAAGEAVRRADLDVRTVPAAMVPADVLTDAGAVVGRAPAVTLPAGLPLHPGLLPGGGVVSQAPKGTVVVPVRLDETAAGWLRPGDRVDLLARDDGGATPVSAGVESEDGANGTSGAGAGSDAGSGKDDYLARRALVLPGTGSPADGGGAGGGLLGGAATGPSPGRDVTLVAVAPDDAPALSAASGWGTVGAVLVP</sequence>
<dbReference type="CDD" id="cd11614">
    <property type="entry name" value="SAF_CpaB_FlgA_like"/>
    <property type="match status" value="1"/>
</dbReference>
<protein>
    <recommendedName>
        <fullName evidence="3">SAF domain-containing protein</fullName>
    </recommendedName>
</protein>
<evidence type="ECO:0000256" key="2">
    <source>
        <dbReference type="SAM" id="Phobius"/>
    </source>
</evidence>
<feature type="region of interest" description="Disordered" evidence="1">
    <location>
        <begin position="215"/>
        <end position="234"/>
    </location>
</feature>
<feature type="compositionally biased region" description="Basic and acidic residues" evidence="1">
    <location>
        <begin position="13"/>
        <end position="24"/>
    </location>
</feature>
<feature type="compositionally biased region" description="Low complexity" evidence="1">
    <location>
        <begin position="1"/>
        <end position="11"/>
    </location>
</feature>
<feature type="region of interest" description="Disordered" evidence="1">
    <location>
        <begin position="1"/>
        <end position="25"/>
    </location>
</feature>
<dbReference type="RefSeq" id="WP_188522322.1">
    <property type="nucleotide sequence ID" value="NZ_BMDG01000002.1"/>
</dbReference>
<organism evidence="4 5">
    <name type="scientific">Isoptericola cucumis</name>
    <dbReference type="NCBI Taxonomy" id="1776856"/>
    <lineage>
        <taxon>Bacteria</taxon>
        <taxon>Bacillati</taxon>
        <taxon>Actinomycetota</taxon>
        <taxon>Actinomycetes</taxon>
        <taxon>Micrococcales</taxon>
        <taxon>Promicromonosporaceae</taxon>
        <taxon>Isoptericola</taxon>
    </lineage>
</organism>
<feature type="compositionally biased region" description="Gly residues" evidence="1">
    <location>
        <begin position="219"/>
        <end position="233"/>
    </location>
</feature>
<accession>A0ABQ2B5K0</accession>
<gene>
    <name evidence="4" type="ORF">GCM10007368_07650</name>
</gene>
<dbReference type="Pfam" id="PF08666">
    <property type="entry name" value="SAF"/>
    <property type="match status" value="1"/>
</dbReference>
<proteinExistence type="predicted"/>
<reference evidence="5" key="1">
    <citation type="journal article" date="2019" name="Int. J. Syst. Evol. Microbiol.">
        <title>The Global Catalogue of Microorganisms (GCM) 10K type strain sequencing project: providing services to taxonomists for standard genome sequencing and annotation.</title>
        <authorList>
            <consortium name="The Broad Institute Genomics Platform"/>
            <consortium name="The Broad Institute Genome Sequencing Center for Infectious Disease"/>
            <person name="Wu L."/>
            <person name="Ma J."/>
        </authorList>
    </citation>
    <scope>NUCLEOTIDE SEQUENCE [LARGE SCALE GENOMIC DNA]</scope>
    <source>
        <strain evidence="5">CCM 8653</strain>
    </source>
</reference>
<dbReference type="EMBL" id="BMDG01000002">
    <property type="protein sequence ID" value="GGI05734.1"/>
    <property type="molecule type" value="Genomic_DNA"/>
</dbReference>
<keyword evidence="5" id="KW-1185">Reference proteome</keyword>
<dbReference type="InterPro" id="IPR013974">
    <property type="entry name" value="SAF"/>
</dbReference>
<name>A0ABQ2B5K0_9MICO</name>
<feature type="domain" description="SAF" evidence="3">
    <location>
        <begin position="67"/>
        <end position="129"/>
    </location>
</feature>
<evidence type="ECO:0000259" key="3">
    <source>
        <dbReference type="SMART" id="SM00858"/>
    </source>
</evidence>
<evidence type="ECO:0000313" key="5">
    <source>
        <dbReference type="Proteomes" id="UP000632535"/>
    </source>
</evidence>
<comment type="caution">
    <text evidence="4">The sequence shown here is derived from an EMBL/GenBank/DDBJ whole genome shotgun (WGS) entry which is preliminary data.</text>
</comment>
<feature type="transmembrane region" description="Helical" evidence="2">
    <location>
        <begin position="39"/>
        <end position="59"/>
    </location>
</feature>
<keyword evidence="2" id="KW-0812">Transmembrane</keyword>
<feature type="region of interest" description="Disordered" evidence="1">
    <location>
        <begin position="166"/>
        <end position="199"/>
    </location>
</feature>
<keyword evidence="2" id="KW-0472">Membrane</keyword>
<dbReference type="Proteomes" id="UP000632535">
    <property type="component" value="Unassembled WGS sequence"/>
</dbReference>
<keyword evidence="2" id="KW-1133">Transmembrane helix</keyword>
<evidence type="ECO:0000313" key="4">
    <source>
        <dbReference type="EMBL" id="GGI05734.1"/>
    </source>
</evidence>
<evidence type="ECO:0000256" key="1">
    <source>
        <dbReference type="SAM" id="MobiDB-lite"/>
    </source>
</evidence>